<keyword evidence="3" id="KW-0809">Transit peptide</keyword>
<comment type="similarity">
    <text evidence="2 6">Belongs to the ATPase inhibitor family.</text>
</comment>
<gene>
    <name evidence="8" type="ORF">HK103_007371</name>
</gene>
<dbReference type="SUPFAM" id="SSF64602">
    <property type="entry name" value="F1 ATPase inhibitor, IF1, C-terminal domain"/>
    <property type="match status" value="1"/>
</dbReference>
<evidence type="ECO:0000256" key="1">
    <source>
        <dbReference type="ARBA" id="ARBA00004173"/>
    </source>
</evidence>
<feature type="compositionally biased region" description="Basic and acidic residues" evidence="7">
    <location>
        <begin position="59"/>
        <end position="80"/>
    </location>
</feature>
<keyword evidence="4" id="KW-0175">Coiled coil</keyword>
<dbReference type="Proteomes" id="UP001210925">
    <property type="component" value="Unassembled WGS sequence"/>
</dbReference>
<dbReference type="GO" id="GO:0005739">
    <property type="term" value="C:mitochondrion"/>
    <property type="evidence" value="ECO:0007669"/>
    <property type="project" value="UniProtKB-SubCell"/>
</dbReference>
<comment type="subcellular location">
    <subcellularLocation>
        <location evidence="1">Mitochondrion</location>
    </subcellularLocation>
</comment>
<feature type="region of interest" description="Disordered" evidence="7">
    <location>
        <begin position="59"/>
        <end position="96"/>
    </location>
</feature>
<dbReference type="Pfam" id="PF04568">
    <property type="entry name" value="IATP"/>
    <property type="match status" value="1"/>
</dbReference>
<comment type="caution">
    <text evidence="8">The sequence shown here is derived from an EMBL/GenBank/DDBJ whole genome shotgun (WGS) entry which is preliminary data.</text>
</comment>
<dbReference type="EMBL" id="JADGKB010000009">
    <property type="protein sequence ID" value="KAJ3260808.1"/>
    <property type="molecule type" value="Genomic_DNA"/>
</dbReference>
<dbReference type="PANTHER" id="PTHR48417:SF1">
    <property type="entry name" value="ATP SYNTHASE F1 SUBUNIT EPSILON"/>
    <property type="match status" value="1"/>
</dbReference>
<keyword evidence="9" id="KW-1185">Reference proteome</keyword>
<proteinExistence type="inferred from homology"/>
<dbReference type="InterPro" id="IPR007648">
    <property type="entry name" value="ATPase_inhibitor_mt"/>
</dbReference>
<evidence type="ECO:0000313" key="9">
    <source>
        <dbReference type="Proteomes" id="UP001210925"/>
    </source>
</evidence>
<evidence type="ECO:0000256" key="5">
    <source>
        <dbReference type="ARBA" id="ARBA00023128"/>
    </source>
</evidence>
<comment type="function">
    <text evidence="6">Inhibits the enzyme activity of ATPase.</text>
</comment>
<dbReference type="PANTHER" id="PTHR48417">
    <property type="entry name" value="ATP SYNTHASE F1 SUBUNIT EPSILON"/>
    <property type="match status" value="1"/>
</dbReference>
<evidence type="ECO:0000256" key="7">
    <source>
        <dbReference type="SAM" id="MobiDB-lite"/>
    </source>
</evidence>
<evidence type="ECO:0000256" key="6">
    <source>
        <dbReference type="RuleBase" id="RU368087"/>
    </source>
</evidence>
<sequence>MIRTALKRAIVPRNIRPYGTIGDGSSAFNKKGSASEEKFIHDHEVEVLKKYKKVVEQEKKEQAQDLKKAAEQASEEKKDTVTPASLGGARTGSGAFGRKEAAIEEQYFHKQEQEKIKNLKKK</sequence>
<reference evidence="8" key="1">
    <citation type="submission" date="2020-05" db="EMBL/GenBank/DDBJ databases">
        <title>Phylogenomic resolution of chytrid fungi.</title>
        <authorList>
            <person name="Stajich J.E."/>
            <person name="Amses K."/>
            <person name="Simmons R."/>
            <person name="Seto K."/>
            <person name="Myers J."/>
            <person name="Bonds A."/>
            <person name="Quandt C.A."/>
            <person name="Barry K."/>
            <person name="Liu P."/>
            <person name="Grigoriev I."/>
            <person name="Longcore J.E."/>
            <person name="James T.Y."/>
        </authorList>
    </citation>
    <scope>NUCLEOTIDE SEQUENCE</scope>
    <source>
        <strain evidence="8">PLAUS21</strain>
    </source>
</reference>
<organism evidence="8 9">
    <name type="scientific">Boothiomyces macroporosus</name>
    <dbReference type="NCBI Taxonomy" id="261099"/>
    <lineage>
        <taxon>Eukaryota</taxon>
        <taxon>Fungi</taxon>
        <taxon>Fungi incertae sedis</taxon>
        <taxon>Chytridiomycota</taxon>
        <taxon>Chytridiomycota incertae sedis</taxon>
        <taxon>Chytridiomycetes</taxon>
        <taxon>Rhizophydiales</taxon>
        <taxon>Terramycetaceae</taxon>
        <taxon>Boothiomyces</taxon>
    </lineage>
</organism>
<protein>
    <recommendedName>
        <fullName evidence="6">ATPase inhibitor, mitochondrial</fullName>
    </recommendedName>
</protein>
<dbReference type="GO" id="GO:0042030">
    <property type="term" value="F:ATPase inhibitor activity"/>
    <property type="evidence" value="ECO:0007669"/>
    <property type="project" value="InterPro"/>
</dbReference>
<dbReference type="AlphaFoldDB" id="A0AAD5ULG9"/>
<name>A0AAD5ULG9_9FUNG</name>
<keyword evidence="5" id="KW-0496">Mitochondrion</keyword>
<accession>A0AAD5ULG9</accession>
<dbReference type="Gene3D" id="1.20.5.500">
    <property type="entry name" value="Single helix bin"/>
    <property type="match status" value="2"/>
</dbReference>
<evidence type="ECO:0000256" key="4">
    <source>
        <dbReference type="ARBA" id="ARBA00023054"/>
    </source>
</evidence>
<evidence type="ECO:0000256" key="2">
    <source>
        <dbReference type="ARBA" id="ARBA00010901"/>
    </source>
</evidence>
<evidence type="ECO:0000313" key="8">
    <source>
        <dbReference type="EMBL" id="KAJ3260808.1"/>
    </source>
</evidence>
<evidence type="ECO:0000256" key="3">
    <source>
        <dbReference type="ARBA" id="ARBA00022946"/>
    </source>
</evidence>